<name>A0A5B9EAT3_9BACT</name>
<dbReference type="Proteomes" id="UP000321820">
    <property type="component" value="Chromosome"/>
</dbReference>
<keyword evidence="3" id="KW-1185">Reference proteome</keyword>
<proteinExistence type="predicted"/>
<protein>
    <recommendedName>
        <fullName evidence="4">YtxH domain-containing protein</fullName>
    </recommendedName>
</protein>
<evidence type="ECO:0000313" key="2">
    <source>
        <dbReference type="EMBL" id="QEE27196.1"/>
    </source>
</evidence>
<dbReference type="EMBL" id="CP042806">
    <property type="protein sequence ID" value="QEE27196.1"/>
    <property type="molecule type" value="Genomic_DNA"/>
</dbReference>
<feature type="chain" id="PRO_5022808465" description="YtxH domain-containing protein" evidence="1">
    <location>
        <begin position="17"/>
        <end position="61"/>
    </location>
</feature>
<reference evidence="2 3" key="1">
    <citation type="submission" date="2019-08" db="EMBL/GenBank/DDBJ databases">
        <title>Complete genome sequence of Terriglobus albidus strain ORNL.</title>
        <authorList>
            <person name="Podar M."/>
        </authorList>
    </citation>
    <scope>NUCLEOTIDE SEQUENCE [LARGE SCALE GENOMIC DNA]</scope>
    <source>
        <strain evidence="2 3">ORNL</strain>
    </source>
</reference>
<gene>
    <name evidence="2" type="ORF">FTW19_03715</name>
</gene>
<feature type="signal peptide" evidence="1">
    <location>
        <begin position="1"/>
        <end position="16"/>
    </location>
</feature>
<dbReference type="RefSeq" id="WP_147646389.1">
    <property type="nucleotide sequence ID" value="NZ_CP042806.1"/>
</dbReference>
<sequence>MRFLVLTVAFVGAAAAAFLLSRPSAEPEKKEKEKAIEKGKTVGDLAHQLEEAWSDHHTLVA</sequence>
<keyword evidence="1" id="KW-0732">Signal</keyword>
<evidence type="ECO:0008006" key="4">
    <source>
        <dbReference type="Google" id="ProtNLM"/>
    </source>
</evidence>
<dbReference type="AlphaFoldDB" id="A0A5B9EAT3"/>
<evidence type="ECO:0000256" key="1">
    <source>
        <dbReference type="SAM" id="SignalP"/>
    </source>
</evidence>
<dbReference type="KEGG" id="talb:FTW19_03715"/>
<accession>A0A5B9EAT3</accession>
<organism evidence="2 3">
    <name type="scientific">Terriglobus albidus</name>
    <dbReference type="NCBI Taxonomy" id="1592106"/>
    <lineage>
        <taxon>Bacteria</taxon>
        <taxon>Pseudomonadati</taxon>
        <taxon>Acidobacteriota</taxon>
        <taxon>Terriglobia</taxon>
        <taxon>Terriglobales</taxon>
        <taxon>Acidobacteriaceae</taxon>
        <taxon>Terriglobus</taxon>
    </lineage>
</organism>
<evidence type="ECO:0000313" key="3">
    <source>
        <dbReference type="Proteomes" id="UP000321820"/>
    </source>
</evidence>